<dbReference type="Gramene" id="Pp3c10_9690V3.1">
    <property type="protein sequence ID" value="PAC:32899574.CDS.1"/>
    <property type="gene ID" value="Pp3c10_9690"/>
</dbReference>
<dbReference type="EnsemblPlants" id="Pp3c10_9690V3.2">
    <property type="protein sequence ID" value="PAC:32899575.CDS.1"/>
    <property type="gene ID" value="Pp3c10_9690"/>
</dbReference>
<reference evidence="1 3" key="2">
    <citation type="journal article" date="2018" name="Plant J.">
        <title>The Physcomitrella patens chromosome-scale assembly reveals moss genome structure and evolution.</title>
        <authorList>
            <person name="Lang D."/>
            <person name="Ullrich K.K."/>
            <person name="Murat F."/>
            <person name="Fuchs J."/>
            <person name="Jenkins J."/>
            <person name="Haas F.B."/>
            <person name="Piednoel M."/>
            <person name="Gundlach H."/>
            <person name="Van Bel M."/>
            <person name="Meyberg R."/>
            <person name="Vives C."/>
            <person name="Morata J."/>
            <person name="Symeonidi A."/>
            <person name="Hiss M."/>
            <person name="Muchero W."/>
            <person name="Kamisugi Y."/>
            <person name="Saleh O."/>
            <person name="Blanc G."/>
            <person name="Decker E.L."/>
            <person name="van Gessel N."/>
            <person name="Grimwood J."/>
            <person name="Hayes R.D."/>
            <person name="Graham S.W."/>
            <person name="Gunter L.E."/>
            <person name="McDaniel S.F."/>
            <person name="Hoernstein S.N.W."/>
            <person name="Larsson A."/>
            <person name="Li F.W."/>
            <person name="Perroud P.F."/>
            <person name="Phillips J."/>
            <person name="Ranjan P."/>
            <person name="Rokshar D.S."/>
            <person name="Rothfels C.J."/>
            <person name="Schneider L."/>
            <person name="Shu S."/>
            <person name="Stevenson D.W."/>
            <person name="Thummler F."/>
            <person name="Tillich M."/>
            <person name="Villarreal Aguilar J.C."/>
            <person name="Widiez T."/>
            <person name="Wong G.K."/>
            <person name="Wymore A."/>
            <person name="Zhang Y."/>
            <person name="Zimmer A.D."/>
            <person name="Quatrano R.S."/>
            <person name="Mayer K.F.X."/>
            <person name="Goodstein D."/>
            <person name="Casacuberta J.M."/>
            <person name="Vandepoele K."/>
            <person name="Reski R."/>
            <person name="Cuming A.C."/>
            <person name="Tuskan G.A."/>
            <person name="Maumus F."/>
            <person name="Salse J."/>
            <person name="Schmutz J."/>
            <person name="Rensing S.A."/>
        </authorList>
    </citation>
    <scope>NUCLEOTIDE SEQUENCE [LARGE SCALE GENOMIC DNA]</scope>
    <source>
        <strain evidence="2 3">cv. Gransden 2004</strain>
    </source>
</reference>
<dbReference type="Proteomes" id="UP000006727">
    <property type="component" value="Chromosome 10"/>
</dbReference>
<sequence>MNLGFLLCDQIHRTNSGKYKVVTRYSKDRRVRNTHAIFSELVLVLRILC</sequence>
<reference evidence="2" key="3">
    <citation type="submission" date="2020-12" db="UniProtKB">
        <authorList>
            <consortium name="EnsemblPlants"/>
        </authorList>
    </citation>
    <scope>IDENTIFICATION</scope>
</reference>
<protein>
    <submittedName>
        <fullName evidence="1 2">Uncharacterized protein</fullName>
    </submittedName>
</protein>
<dbReference type="InParanoid" id="A0A2K1JYD7"/>
<proteinExistence type="predicted"/>
<evidence type="ECO:0000313" key="1">
    <source>
        <dbReference type="EMBL" id="PNR46544.1"/>
    </source>
</evidence>
<organism evidence="1">
    <name type="scientific">Physcomitrium patens</name>
    <name type="common">Spreading-leaved earth moss</name>
    <name type="synonym">Physcomitrella patens</name>
    <dbReference type="NCBI Taxonomy" id="3218"/>
    <lineage>
        <taxon>Eukaryota</taxon>
        <taxon>Viridiplantae</taxon>
        <taxon>Streptophyta</taxon>
        <taxon>Embryophyta</taxon>
        <taxon>Bryophyta</taxon>
        <taxon>Bryophytina</taxon>
        <taxon>Bryopsida</taxon>
        <taxon>Funariidae</taxon>
        <taxon>Funariales</taxon>
        <taxon>Funariaceae</taxon>
        <taxon>Physcomitrium</taxon>
    </lineage>
</organism>
<evidence type="ECO:0000313" key="3">
    <source>
        <dbReference type="Proteomes" id="UP000006727"/>
    </source>
</evidence>
<evidence type="ECO:0000313" key="2">
    <source>
        <dbReference type="EnsemblPlants" id="PAC:32899574.CDS.1"/>
    </source>
</evidence>
<accession>A0A2K1JYD7</accession>
<gene>
    <name evidence="1" type="ORF">PHYPA_013663</name>
</gene>
<dbReference type="EnsemblPlants" id="Pp3c10_9690V3.1">
    <property type="protein sequence ID" value="PAC:32899574.CDS.1"/>
    <property type="gene ID" value="Pp3c10_9690"/>
</dbReference>
<dbReference type="EMBL" id="ABEU02000010">
    <property type="protein sequence ID" value="PNR46544.1"/>
    <property type="molecule type" value="Genomic_DNA"/>
</dbReference>
<name>A0A2K1JYD7_PHYPA</name>
<keyword evidence="3" id="KW-1185">Reference proteome</keyword>
<dbReference type="AlphaFoldDB" id="A0A2K1JYD7"/>
<reference evidence="1 3" key="1">
    <citation type="journal article" date="2008" name="Science">
        <title>The Physcomitrella genome reveals evolutionary insights into the conquest of land by plants.</title>
        <authorList>
            <person name="Rensing S."/>
            <person name="Lang D."/>
            <person name="Zimmer A."/>
            <person name="Terry A."/>
            <person name="Salamov A."/>
            <person name="Shapiro H."/>
            <person name="Nishiyama T."/>
            <person name="Perroud P.-F."/>
            <person name="Lindquist E."/>
            <person name="Kamisugi Y."/>
            <person name="Tanahashi T."/>
            <person name="Sakakibara K."/>
            <person name="Fujita T."/>
            <person name="Oishi K."/>
            <person name="Shin-I T."/>
            <person name="Kuroki Y."/>
            <person name="Toyoda A."/>
            <person name="Suzuki Y."/>
            <person name="Hashimoto A."/>
            <person name="Yamaguchi K."/>
            <person name="Sugano A."/>
            <person name="Kohara Y."/>
            <person name="Fujiyama A."/>
            <person name="Anterola A."/>
            <person name="Aoki S."/>
            <person name="Ashton N."/>
            <person name="Barbazuk W.B."/>
            <person name="Barker E."/>
            <person name="Bennetzen J."/>
            <person name="Bezanilla M."/>
            <person name="Blankenship R."/>
            <person name="Cho S.H."/>
            <person name="Dutcher S."/>
            <person name="Estelle M."/>
            <person name="Fawcett J.A."/>
            <person name="Gundlach H."/>
            <person name="Hanada K."/>
            <person name="Heyl A."/>
            <person name="Hicks K.A."/>
            <person name="Hugh J."/>
            <person name="Lohr M."/>
            <person name="Mayer K."/>
            <person name="Melkozernov A."/>
            <person name="Murata T."/>
            <person name="Nelson D."/>
            <person name="Pils B."/>
            <person name="Prigge M."/>
            <person name="Reiss B."/>
            <person name="Renner T."/>
            <person name="Rombauts S."/>
            <person name="Rushton P."/>
            <person name="Sanderfoot A."/>
            <person name="Schween G."/>
            <person name="Shiu S.-H."/>
            <person name="Stueber K."/>
            <person name="Theodoulou F.L."/>
            <person name="Tu H."/>
            <person name="Van de Peer Y."/>
            <person name="Verrier P.J."/>
            <person name="Waters E."/>
            <person name="Wood A."/>
            <person name="Yang L."/>
            <person name="Cove D."/>
            <person name="Cuming A."/>
            <person name="Hasebe M."/>
            <person name="Lucas S."/>
            <person name="Mishler D.B."/>
            <person name="Reski R."/>
            <person name="Grigoriev I."/>
            <person name="Quatrano R.S."/>
            <person name="Boore J.L."/>
        </authorList>
    </citation>
    <scope>NUCLEOTIDE SEQUENCE [LARGE SCALE GENOMIC DNA]</scope>
    <source>
        <strain evidence="2 3">cv. Gransden 2004</strain>
    </source>
</reference>
<dbReference type="Gramene" id="Pp3c10_9690V3.2">
    <property type="protein sequence ID" value="PAC:32899575.CDS.1"/>
    <property type="gene ID" value="Pp3c10_9690"/>
</dbReference>